<evidence type="ECO:0000313" key="2">
    <source>
        <dbReference type="EMBL" id="OJJ58846.1"/>
    </source>
</evidence>
<reference evidence="3" key="1">
    <citation type="journal article" date="2017" name="Genome Biol.">
        <title>Comparative genomics reveals high biological diversity and specific adaptations in the industrially and medically important fungal genus Aspergillus.</title>
        <authorList>
            <person name="de Vries R.P."/>
            <person name="Riley R."/>
            <person name="Wiebenga A."/>
            <person name="Aguilar-Osorio G."/>
            <person name="Amillis S."/>
            <person name="Uchima C.A."/>
            <person name="Anderluh G."/>
            <person name="Asadollahi M."/>
            <person name="Askin M."/>
            <person name="Barry K."/>
            <person name="Battaglia E."/>
            <person name="Bayram O."/>
            <person name="Benocci T."/>
            <person name="Braus-Stromeyer S.A."/>
            <person name="Caldana C."/>
            <person name="Canovas D."/>
            <person name="Cerqueira G.C."/>
            <person name="Chen F."/>
            <person name="Chen W."/>
            <person name="Choi C."/>
            <person name="Clum A."/>
            <person name="Dos Santos R.A."/>
            <person name="Damasio A.R."/>
            <person name="Diallinas G."/>
            <person name="Emri T."/>
            <person name="Fekete E."/>
            <person name="Flipphi M."/>
            <person name="Freyberg S."/>
            <person name="Gallo A."/>
            <person name="Gournas C."/>
            <person name="Habgood R."/>
            <person name="Hainaut M."/>
            <person name="Harispe M.L."/>
            <person name="Henrissat B."/>
            <person name="Hilden K.S."/>
            <person name="Hope R."/>
            <person name="Hossain A."/>
            <person name="Karabika E."/>
            <person name="Karaffa L."/>
            <person name="Karanyi Z."/>
            <person name="Krasevec N."/>
            <person name="Kuo A."/>
            <person name="Kusch H."/>
            <person name="LaButti K."/>
            <person name="Lagendijk E.L."/>
            <person name="Lapidus A."/>
            <person name="Levasseur A."/>
            <person name="Lindquist E."/>
            <person name="Lipzen A."/>
            <person name="Logrieco A.F."/>
            <person name="MacCabe A."/>
            <person name="Maekelae M.R."/>
            <person name="Malavazi I."/>
            <person name="Melin P."/>
            <person name="Meyer V."/>
            <person name="Mielnichuk N."/>
            <person name="Miskei M."/>
            <person name="Molnar A.P."/>
            <person name="Mule G."/>
            <person name="Ngan C.Y."/>
            <person name="Orejas M."/>
            <person name="Orosz E."/>
            <person name="Ouedraogo J.P."/>
            <person name="Overkamp K.M."/>
            <person name="Park H.-S."/>
            <person name="Perrone G."/>
            <person name="Piumi F."/>
            <person name="Punt P.J."/>
            <person name="Ram A.F."/>
            <person name="Ramon A."/>
            <person name="Rauscher S."/>
            <person name="Record E."/>
            <person name="Riano-Pachon D.M."/>
            <person name="Robert V."/>
            <person name="Roehrig J."/>
            <person name="Ruller R."/>
            <person name="Salamov A."/>
            <person name="Salih N.S."/>
            <person name="Samson R.A."/>
            <person name="Sandor E."/>
            <person name="Sanguinetti M."/>
            <person name="Schuetze T."/>
            <person name="Sepcic K."/>
            <person name="Shelest E."/>
            <person name="Sherlock G."/>
            <person name="Sophianopoulou V."/>
            <person name="Squina F.M."/>
            <person name="Sun H."/>
            <person name="Susca A."/>
            <person name="Todd R.B."/>
            <person name="Tsang A."/>
            <person name="Unkles S.E."/>
            <person name="van de Wiele N."/>
            <person name="van Rossen-Uffink D."/>
            <person name="Oliveira J.V."/>
            <person name="Vesth T.C."/>
            <person name="Visser J."/>
            <person name="Yu J.-H."/>
            <person name="Zhou M."/>
            <person name="Andersen M.R."/>
            <person name="Archer D.B."/>
            <person name="Baker S.E."/>
            <person name="Benoit I."/>
            <person name="Brakhage A.A."/>
            <person name="Braus G.H."/>
            <person name="Fischer R."/>
            <person name="Frisvad J.C."/>
            <person name="Goldman G.H."/>
            <person name="Houbraken J."/>
            <person name="Oakley B."/>
            <person name="Pocsi I."/>
            <person name="Scazzocchio C."/>
            <person name="Seiboth B."/>
            <person name="vanKuyk P.A."/>
            <person name="Wortman J."/>
            <person name="Dyer P.S."/>
            <person name="Grigoriev I.V."/>
        </authorList>
    </citation>
    <scope>NUCLEOTIDE SEQUENCE [LARGE SCALE GENOMIC DNA]</scope>
    <source>
        <strain evidence="3">CBS 593.65</strain>
    </source>
</reference>
<dbReference type="EMBL" id="KV878586">
    <property type="protein sequence ID" value="OJJ58846.1"/>
    <property type="molecule type" value="Genomic_DNA"/>
</dbReference>
<keyword evidence="3" id="KW-1185">Reference proteome</keyword>
<evidence type="ECO:0000259" key="1">
    <source>
        <dbReference type="Pfam" id="PF22041"/>
    </source>
</evidence>
<gene>
    <name evidence="2" type="ORF">ASPSYDRAFT_58054</name>
</gene>
<organism evidence="2 3">
    <name type="scientific">Aspergillus sydowii CBS 593.65</name>
    <dbReference type="NCBI Taxonomy" id="1036612"/>
    <lineage>
        <taxon>Eukaryota</taxon>
        <taxon>Fungi</taxon>
        <taxon>Dikarya</taxon>
        <taxon>Ascomycota</taxon>
        <taxon>Pezizomycotina</taxon>
        <taxon>Eurotiomycetes</taxon>
        <taxon>Eurotiomycetidae</taxon>
        <taxon>Eurotiales</taxon>
        <taxon>Aspergillaceae</taxon>
        <taxon>Aspergillus</taxon>
        <taxon>Aspergillus subgen. Nidulantes</taxon>
    </lineage>
</organism>
<dbReference type="Pfam" id="PF22041">
    <property type="entry name" value="GST_C_7"/>
    <property type="match status" value="1"/>
</dbReference>
<dbReference type="Gene3D" id="1.20.1050.10">
    <property type="match status" value="1"/>
</dbReference>
<name>A0A1L9THE0_9EURO</name>
<dbReference type="VEuPathDB" id="FungiDB:ASPSYDRAFT_58054"/>
<dbReference type="GeneID" id="63765544"/>
<dbReference type="OrthoDB" id="4951845at2759"/>
<accession>A0A1L9THE0</accession>
<dbReference type="STRING" id="1036612.A0A1L9THE0"/>
<dbReference type="SUPFAM" id="SSF52833">
    <property type="entry name" value="Thioredoxin-like"/>
    <property type="match status" value="1"/>
</dbReference>
<dbReference type="InterPro" id="IPR036249">
    <property type="entry name" value="Thioredoxin-like_sf"/>
</dbReference>
<dbReference type="AlphaFoldDB" id="A0A1L9THE0"/>
<proteinExistence type="predicted"/>
<dbReference type="Proteomes" id="UP000184356">
    <property type="component" value="Unassembled WGS sequence"/>
</dbReference>
<dbReference type="RefSeq" id="XP_040702652.1">
    <property type="nucleotide sequence ID" value="XM_040849471.1"/>
</dbReference>
<dbReference type="InterPro" id="IPR036282">
    <property type="entry name" value="Glutathione-S-Trfase_C_sf"/>
</dbReference>
<protein>
    <recommendedName>
        <fullName evidence="1">Glutathione S-transferase UstS-like C-terminal domain-containing protein</fullName>
    </recommendedName>
</protein>
<feature type="domain" description="Glutathione S-transferase UstS-like C-terminal" evidence="1">
    <location>
        <begin position="128"/>
        <end position="253"/>
    </location>
</feature>
<dbReference type="InterPro" id="IPR054416">
    <property type="entry name" value="GST_UstS-like_C"/>
</dbReference>
<sequence>MATPDPVHFFDLYSDLPGPSKSWSPNTLKIRAVLNYKKVPYTQSFLSFPDIKSLFQILDLPPNNDQAFAYTLPVILSNKASAAAQNPHGAIKDSLPIALHLEKAFPFPSILPSGDASYALLVAVDRIMDLIYPAFWRLIPPLVVGHLDTRGQEYFHESRKNFLGGLPLPDVRRAALEDFDELWKVIETESASLIKILKGREGPFFEGEKPGLADFWLVSLWAFVERFDKELFGKIVALGDGEFGRLYDAARPWLEGQGVDKEWVVPPAASS</sequence>
<dbReference type="SUPFAM" id="SSF47616">
    <property type="entry name" value="GST C-terminal domain-like"/>
    <property type="match status" value="1"/>
</dbReference>
<dbReference type="Gene3D" id="3.40.30.10">
    <property type="entry name" value="Glutaredoxin"/>
    <property type="match status" value="1"/>
</dbReference>
<evidence type="ECO:0000313" key="3">
    <source>
        <dbReference type="Proteomes" id="UP000184356"/>
    </source>
</evidence>